<sequence length="261" mass="30582">MPRQEPVRVPIDEIRRTLEDLDRQNSLASQRAVHRPQGSARVHFDDATLQALLEPRREPVRVPHEEILRMLDHMDRQRAKHRARQKARETEHIERPSSPNRLYRAPQTFPSPERHGEQEARPTPPATQPDRPPKTRRSMGETLPTPPATQQTRSPKRPRPIRETVQLQRESLKSILQYHESCFRDKEEASATRSWCKEVPLALQVDAAKSFYQAFTDETTLPISHCVFCYRKQTPRELTTFQWKRQLTPSLLQVTRTLEQC</sequence>
<feature type="region of interest" description="Disordered" evidence="1">
    <location>
        <begin position="73"/>
        <end position="161"/>
    </location>
</feature>
<protein>
    <submittedName>
        <fullName evidence="2">Uncharacterized protein</fullName>
    </submittedName>
</protein>
<evidence type="ECO:0000313" key="3">
    <source>
        <dbReference type="Proteomes" id="UP000738349"/>
    </source>
</evidence>
<reference evidence="2" key="1">
    <citation type="journal article" date="2021" name="Nat. Commun.">
        <title>Genetic determinants of endophytism in the Arabidopsis root mycobiome.</title>
        <authorList>
            <person name="Mesny F."/>
            <person name="Miyauchi S."/>
            <person name="Thiergart T."/>
            <person name="Pickel B."/>
            <person name="Atanasova L."/>
            <person name="Karlsson M."/>
            <person name="Huettel B."/>
            <person name="Barry K.W."/>
            <person name="Haridas S."/>
            <person name="Chen C."/>
            <person name="Bauer D."/>
            <person name="Andreopoulos W."/>
            <person name="Pangilinan J."/>
            <person name="LaButti K."/>
            <person name="Riley R."/>
            <person name="Lipzen A."/>
            <person name="Clum A."/>
            <person name="Drula E."/>
            <person name="Henrissat B."/>
            <person name="Kohler A."/>
            <person name="Grigoriev I.V."/>
            <person name="Martin F.M."/>
            <person name="Hacquard S."/>
        </authorList>
    </citation>
    <scope>NUCLEOTIDE SEQUENCE</scope>
    <source>
        <strain evidence="2">MPI-CAGE-AT-0147</strain>
    </source>
</reference>
<feature type="compositionally biased region" description="Basic and acidic residues" evidence="1">
    <location>
        <begin position="86"/>
        <end position="95"/>
    </location>
</feature>
<dbReference type="Proteomes" id="UP000738349">
    <property type="component" value="Unassembled WGS sequence"/>
</dbReference>
<gene>
    <name evidence="2" type="ORF">EDB81DRAFT_312081</name>
</gene>
<dbReference type="EMBL" id="JAGMUV010000037">
    <property type="protein sequence ID" value="KAH7112672.1"/>
    <property type="molecule type" value="Genomic_DNA"/>
</dbReference>
<dbReference type="AlphaFoldDB" id="A0A9P9D555"/>
<comment type="caution">
    <text evidence="2">The sequence shown here is derived from an EMBL/GenBank/DDBJ whole genome shotgun (WGS) entry which is preliminary data.</text>
</comment>
<proteinExistence type="predicted"/>
<name>A0A9P9D555_9HYPO</name>
<dbReference type="OrthoDB" id="5094486at2759"/>
<keyword evidence="3" id="KW-1185">Reference proteome</keyword>
<accession>A0A9P9D555</accession>
<evidence type="ECO:0000313" key="2">
    <source>
        <dbReference type="EMBL" id="KAH7112672.1"/>
    </source>
</evidence>
<evidence type="ECO:0000256" key="1">
    <source>
        <dbReference type="SAM" id="MobiDB-lite"/>
    </source>
</evidence>
<organism evidence="2 3">
    <name type="scientific">Dactylonectria macrodidyma</name>
    <dbReference type="NCBI Taxonomy" id="307937"/>
    <lineage>
        <taxon>Eukaryota</taxon>
        <taxon>Fungi</taxon>
        <taxon>Dikarya</taxon>
        <taxon>Ascomycota</taxon>
        <taxon>Pezizomycotina</taxon>
        <taxon>Sordariomycetes</taxon>
        <taxon>Hypocreomycetidae</taxon>
        <taxon>Hypocreales</taxon>
        <taxon>Nectriaceae</taxon>
        <taxon>Dactylonectria</taxon>
    </lineage>
</organism>